<dbReference type="Proteomes" id="UP000294830">
    <property type="component" value="Unassembled WGS sequence"/>
</dbReference>
<dbReference type="EMBL" id="SLWB01000013">
    <property type="protein sequence ID" value="TCN64519.1"/>
    <property type="molecule type" value="Genomic_DNA"/>
</dbReference>
<evidence type="ECO:0000313" key="1">
    <source>
        <dbReference type="EMBL" id="TCN64519.1"/>
    </source>
</evidence>
<protein>
    <submittedName>
        <fullName evidence="1">Uncharacterized protein</fullName>
    </submittedName>
</protein>
<comment type="caution">
    <text evidence="1">The sequence shown here is derived from an EMBL/GenBank/DDBJ whole genome shotgun (WGS) entry which is preliminary data.</text>
</comment>
<accession>A0A4R2EJW2</accession>
<reference evidence="1 2" key="1">
    <citation type="submission" date="2019-03" db="EMBL/GenBank/DDBJ databases">
        <title>Genomic Encyclopedia of Archaeal and Bacterial Type Strains, Phase II (KMG-II): from individual species to whole genera.</title>
        <authorList>
            <person name="Goeker M."/>
        </authorList>
    </citation>
    <scope>NUCLEOTIDE SEQUENCE [LARGE SCALE GENOMIC DNA]</scope>
    <source>
        <strain evidence="1 2">RL-C</strain>
    </source>
</reference>
<gene>
    <name evidence="1" type="ORF">CLV25_11344</name>
</gene>
<sequence length="42" mass="4948">MEFYHLFLSLKTAIYWAETAAISDKNSINSRIHLIKINLFYA</sequence>
<keyword evidence="2" id="KW-1185">Reference proteome</keyword>
<proteinExistence type="predicted"/>
<name>A0A4R2EJW2_9BACT</name>
<dbReference type="AlphaFoldDB" id="A0A4R2EJW2"/>
<organism evidence="1 2">
    <name type="scientific">Acetobacteroides hydrogenigenes</name>
    <dbReference type="NCBI Taxonomy" id="979970"/>
    <lineage>
        <taxon>Bacteria</taxon>
        <taxon>Pseudomonadati</taxon>
        <taxon>Bacteroidota</taxon>
        <taxon>Bacteroidia</taxon>
        <taxon>Bacteroidales</taxon>
        <taxon>Rikenellaceae</taxon>
        <taxon>Acetobacteroides</taxon>
    </lineage>
</organism>
<evidence type="ECO:0000313" key="2">
    <source>
        <dbReference type="Proteomes" id="UP000294830"/>
    </source>
</evidence>